<comment type="caution">
    <text evidence="10">The sequence shown here is derived from an EMBL/GenBank/DDBJ whole genome shotgun (WGS) entry which is preliminary data.</text>
</comment>
<dbReference type="SUPFAM" id="SSF50969">
    <property type="entry name" value="YVTN repeat-like/Quinoprotein amine dehydrogenase"/>
    <property type="match status" value="1"/>
</dbReference>
<keyword evidence="8" id="KW-1015">Disulfide bond</keyword>
<dbReference type="Proteomes" id="UP000234845">
    <property type="component" value="Unassembled WGS sequence"/>
</dbReference>
<name>A0A2N5Y225_9GAMM</name>
<dbReference type="InterPro" id="IPR011044">
    <property type="entry name" value="Quino_amine_DH_bsu"/>
</dbReference>
<proteinExistence type="inferred from homology"/>
<feature type="signal peptide" evidence="9">
    <location>
        <begin position="1"/>
        <end position="25"/>
    </location>
</feature>
<keyword evidence="5" id="KW-0574">Periplasm</keyword>
<reference evidence="11" key="1">
    <citation type="submission" date="2017-11" db="EMBL/GenBank/DDBJ databases">
        <title>The draft genome sequence of Chromatocurvus sp. F02.</title>
        <authorList>
            <person name="Du Z.-J."/>
            <person name="Chang Y.-Q."/>
        </authorList>
    </citation>
    <scope>NUCLEOTIDE SEQUENCE [LARGE SCALE GENOMIC DNA]</scope>
    <source>
        <strain evidence="11">F02</strain>
    </source>
</reference>
<evidence type="ECO:0000256" key="6">
    <source>
        <dbReference type="ARBA" id="ARBA00022982"/>
    </source>
</evidence>
<keyword evidence="7" id="KW-0560">Oxidoreductase</keyword>
<evidence type="ECO:0000256" key="9">
    <source>
        <dbReference type="SAM" id="SignalP"/>
    </source>
</evidence>
<evidence type="ECO:0000313" key="11">
    <source>
        <dbReference type="Proteomes" id="UP000234845"/>
    </source>
</evidence>
<dbReference type="Pfam" id="PF06433">
    <property type="entry name" value="Me-amine-dh_H"/>
    <property type="match status" value="1"/>
</dbReference>
<evidence type="ECO:0000256" key="4">
    <source>
        <dbReference type="ARBA" id="ARBA00022729"/>
    </source>
</evidence>
<accession>A0A2N5Y225</accession>
<sequence>MCNSFNLRLLAGVLGAIVAVGHAFAEDREVPPPLPVEPIGIIETLPSVYPASWFLVHDVAFFHMSDGKVWVIDTAKDTVAQQVQGTFNVSMIGNIRQSAKRSEIYATETFHTRGTRGDRFDVLTIWDQENLSPVAEVLLPGAKRFMGLPERYALLLINDDRWLAVANFSPAASVTLIDLDERQIIDEIPTPGCALVYPTGTRGFSSLCADGRFLSTELAEDGSILRQVRTESFFSSDDNPIFERPAVMDGTAYFPSFDAMVYPVDVSGTVAKVGEPWPMVPEEDAAEQWAPGGIAIIDKDDLGRFYVLMHPNATDGSHNGGGPEIWVYDPEAQARVMRIPLREWGLSLAVSRGDSPQILVTNPVDMSLELYDAMSGEFIRTIDGLGQNTPLMLHGAQ</sequence>
<dbReference type="RefSeq" id="WP_101521671.1">
    <property type="nucleotide sequence ID" value="NZ_PKLZ01000008.1"/>
</dbReference>
<evidence type="ECO:0000256" key="8">
    <source>
        <dbReference type="PIRSR" id="PIRSR609451-50"/>
    </source>
</evidence>
<dbReference type="InterPro" id="IPR015943">
    <property type="entry name" value="WD40/YVTN_repeat-like_dom_sf"/>
</dbReference>
<protein>
    <submittedName>
        <fullName evidence="10">Methylamine dehydrogenase</fullName>
    </submittedName>
</protein>
<evidence type="ECO:0000256" key="2">
    <source>
        <dbReference type="ARBA" id="ARBA00010548"/>
    </source>
</evidence>
<evidence type="ECO:0000313" key="10">
    <source>
        <dbReference type="EMBL" id="PLW82419.1"/>
    </source>
</evidence>
<dbReference type="Gene3D" id="2.130.10.10">
    <property type="entry name" value="YVTN repeat-like/Quinoprotein amine dehydrogenase"/>
    <property type="match status" value="1"/>
</dbReference>
<dbReference type="GO" id="GO:0030058">
    <property type="term" value="F:aliphatic amine dehydrogenase activity"/>
    <property type="evidence" value="ECO:0007669"/>
    <property type="project" value="InterPro"/>
</dbReference>
<dbReference type="OrthoDB" id="185182at2"/>
<dbReference type="EMBL" id="PKLZ01000008">
    <property type="protein sequence ID" value="PLW82419.1"/>
    <property type="molecule type" value="Genomic_DNA"/>
</dbReference>
<feature type="chain" id="PRO_5014698049" evidence="9">
    <location>
        <begin position="26"/>
        <end position="397"/>
    </location>
</feature>
<dbReference type="InterPro" id="IPR009451">
    <property type="entry name" value="Metamine_DH_Hvc"/>
</dbReference>
<evidence type="ECO:0000256" key="3">
    <source>
        <dbReference type="ARBA" id="ARBA00022448"/>
    </source>
</evidence>
<keyword evidence="11" id="KW-1185">Reference proteome</keyword>
<comment type="similarity">
    <text evidence="2">Belongs to the aromatic amine dehydrogenase heavy chain family.</text>
</comment>
<dbReference type="GO" id="GO:0042597">
    <property type="term" value="C:periplasmic space"/>
    <property type="evidence" value="ECO:0007669"/>
    <property type="project" value="UniProtKB-SubCell"/>
</dbReference>
<keyword evidence="3" id="KW-0813">Transport</keyword>
<feature type="disulfide bond" evidence="8">
    <location>
        <begin position="193"/>
        <end position="208"/>
    </location>
</feature>
<keyword evidence="6" id="KW-0249">Electron transport</keyword>
<keyword evidence="4 9" id="KW-0732">Signal</keyword>
<evidence type="ECO:0000256" key="7">
    <source>
        <dbReference type="ARBA" id="ARBA00023002"/>
    </source>
</evidence>
<evidence type="ECO:0000256" key="5">
    <source>
        <dbReference type="ARBA" id="ARBA00022764"/>
    </source>
</evidence>
<organism evidence="10 11">
    <name type="scientific">Kineobactrum sediminis</name>
    <dbReference type="NCBI Taxonomy" id="1905677"/>
    <lineage>
        <taxon>Bacteria</taxon>
        <taxon>Pseudomonadati</taxon>
        <taxon>Pseudomonadota</taxon>
        <taxon>Gammaproteobacteria</taxon>
        <taxon>Cellvibrionales</taxon>
        <taxon>Halieaceae</taxon>
        <taxon>Kineobactrum</taxon>
    </lineage>
</organism>
<dbReference type="AlphaFoldDB" id="A0A2N5Y225"/>
<evidence type="ECO:0000256" key="1">
    <source>
        <dbReference type="ARBA" id="ARBA00004418"/>
    </source>
</evidence>
<comment type="subcellular location">
    <subcellularLocation>
        <location evidence="1">Periplasm</location>
    </subcellularLocation>
</comment>
<gene>
    <name evidence="10" type="ORF">CWI75_11700</name>
</gene>